<dbReference type="EMBL" id="CM047899">
    <property type="protein sequence ID" value="KAJ0101175.1"/>
    <property type="molecule type" value="Genomic_DNA"/>
</dbReference>
<sequence>MAISMTCIHGYPSLHSVNSHLNHKHKILHTNNNEPLRLSSSEKPSRLIRKFPSLRAFAVTDSHYTLVLAATSPPKSGDISVFLQTSAVMLLVYLIANFLVPSIISKSLELDEEKEDSSPKV</sequence>
<accession>A0ACC1BQ96</accession>
<gene>
    <name evidence="1" type="ORF">Patl1_04162</name>
</gene>
<organism evidence="1 2">
    <name type="scientific">Pistacia atlantica</name>
    <dbReference type="NCBI Taxonomy" id="434234"/>
    <lineage>
        <taxon>Eukaryota</taxon>
        <taxon>Viridiplantae</taxon>
        <taxon>Streptophyta</taxon>
        <taxon>Embryophyta</taxon>
        <taxon>Tracheophyta</taxon>
        <taxon>Spermatophyta</taxon>
        <taxon>Magnoliopsida</taxon>
        <taxon>eudicotyledons</taxon>
        <taxon>Gunneridae</taxon>
        <taxon>Pentapetalae</taxon>
        <taxon>rosids</taxon>
        <taxon>malvids</taxon>
        <taxon>Sapindales</taxon>
        <taxon>Anacardiaceae</taxon>
        <taxon>Pistacia</taxon>
    </lineage>
</organism>
<reference evidence="2" key="1">
    <citation type="journal article" date="2023" name="G3 (Bethesda)">
        <title>Genome assembly and association tests identify interacting loci associated with vigor, precocity, and sex in interspecific pistachio rootstocks.</title>
        <authorList>
            <person name="Palmer W."/>
            <person name="Jacygrad E."/>
            <person name="Sagayaradj S."/>
            <person name="Cavanaugh K."/>
            <person name="Han R."/>
            <person name="Bertier L."/>
            <person name="Beede B."/>
            <person name="Kafkas S."/>
            <person name="Golino D."/>
            <person name="Preece J."/>
            <person name="Michelmore R."/>
        </authorList>
    </citation>
    <scope>NUCLEOTIDE SEQUENCE [LARGE SCALE GENOMIC DNA]</scope>
</reference>
<protein>
    <submittedName>
        <fullName evidence="1">Uncharacterized protein</fullName>
    </submittedName>
</protein>
<proteinExistence type="predicted"/>
<evidence type="ECO:0000313" key="1">
    <source>
        <dbReference type="EMBL" id="KAJ0101175.1"/>
    </source>
</evidence>
<comment type="caution">
    <text evidence="1">The sequence shown here is derived from an EMBL/GenBank/DDBJ whole genome shotgun (WGS) entry which is preliminary data.</text>
</comment>
<dbReference type="Proteomes" id="UP001164250">
    <property type="component" value="Chromosome 3"/>
</dbReference>
<name>A0ACC1BQ96_9ROSI</name>
<keyword evidence="2" id="KW-1185">Reference proteome</keyword>
<evidence type="ECO:0000313" key="2">
    <source>
        <dbReference type="Proteomes" id="UP001164250"/>
    </source>
</evidence>